<evidence type="ECO:0000313" key="3">
    <source>
        <dbReference type="Proteomes" id="UP000471166"/>
    </source>
</evidence>
<evidence type="ECO:0000256" key="1">
    <source>
        <dbReference type="SAM" id="Phobius"/>
    </source>
</evidence>
<keyword evidence="1" id="KW-1133">Transmembrane helix</keyword>
<feature type="transmembrane region" description="Helical" evidence="1">
    <location>
        <begin position="28"/>
        <end position="54"/>
    </location>
</feature>
<gene>
    <name evidence="2" type="ORF">GV791_14990</name>
</gene>
<proteinExistence type="predicted"/>
<dbReference type="EMBL" id="JAAGVB010000020">
    <property type="protein sequence ID" value="NEW33859.1"/>
    <property type="molecule type" value="Genomic_DNA"/>
</dbReference>
<comment type="caution">
    <text evidence="2">The sequence shown here is derived from an EMBL/GenBank/DDBJ whole genome shotgun (WGS) entry which is preliminary data.</text>
</comment>
<protein>
    <submittedName>
        <fullName evidence="2">Uncharacterized protein</fullName>
    </submittedName>
</protein>
<evidence type="ECO:0000313" key="2">
    <source>
        <dbReference type="EMBL" id="NEW33859.1"/>
    </source>
</evidence>
<reference evidence="2 3" key="1">
    <citation type="submission" date="2020-01" db="EMBL/GenBank/DDBJ databases">
        <title>Genetics and antimicrobial susceptibilities of Nocardia species isolated from the soil; a comparison with species isolated from humans.</title>
        <authorList>
            <person name="Carrasco G."/>
            <person name="Monzon S."/>
            <person name="Sansegundo M."/>
            <person name="Garcia E."/>
            <person name="Garrido N."/>
            <person name="Medina M.J."/>
            <person name="Villalon P."/>
            <person name="Ramirez-Arocha A.C."/>
            <person name="Jimenez P."/>
            <person name="Cuesta I."/>
            <person name="Valdezate S."/>
        </authorList>
    </citation>
    <scope>NUCLEOTIDE SEQUENCE [LARGE SCALE GENOMIC DNA]</scope>
    <source>
        <strain evidence="2 3">CNM20110626</strain>
    </source>
</reference>
<keyword evidence="1" id="KW-0812">Transmembrane</keyword>
<organism evidence="2 3">
    <name type="scientific">Nocardia cyriacigeorgica</name>
    <dbReference type="NCBI Taxonomy" id="135487"/>
    <lineage>
        <taxon>Bacteria</taxon>
        <taxon>Bacillati</taxon>
        <taxon>Actinomycetota</taxon>
        <taxon>Actinomycetes</taxon>
        <taxon>Mycobacteriales</taxon>
        <taxon>Nocardiaceae</taxon>
        <taxon>Nocardia</taxon>
    </lineage>
</organism>
<accession>A0A6P1CMQ5</accession>
<name>A0A6P1CMQ5_9NOCA</name>
<dbReference type="Proteomes" id="UP000471166">
    <property type="component" value="Unassembled WGS sequence"/>
</dbReference>
<keyword evidence="1" id="KW-0472">Membrane</keyword>
<dbReference type="RefSeq" id="WP_163845270.1">
    <property type="nucleotide sequence ID" value="NZ_JAAGVB010000020.1"/>
</dbReference>
<sequence length="479" mass="46644">MGLYTRGQPAQRLYLDGRASRAYMGERLVWSDVALGVIGAVATTAVAAMAAPLVTPGFGAAMATASAVAPAPTVSAHVTVTVPRATATAAAPSPDRPIVAAAVAATATAVMYPPLYIDAEVISPPAAAAAAFMPPPVVGVAVAAQPMTATAEGHAPIVAGTAVVELPVATATADAPTPVYVIAVTPAAMAASAAVGAPVVTATARVDASVMSATAAVPSPAIGAVAAQAMIATAQAHSPTATGSSTVSAVAAAASSLAPTPVLAATSSVAAVGGAASAAAPVPAIVTGITVTDDFNRADGGLGANYTTIGANAPVIATNRAQAGVPGYNAGNVVYLARHNTALTSDTQEISWNIIAPTANTTPSLGGGCFLRSTTGGDMVLVSVTDTQVHINTRIGGTFANRATGSVSSPKSARLTAVGNVYSVYINGAGTPAVTWTDSGGVIGIGGSNRSFGIYASAANSFGTVTRGWGIDAFTARDI</sequence>
<dbReference type="AlphaFoldDB" id="A0A6P1CMQ5"/>